<dbReference type="AlphaFoldDB" id="A0A914Z9X9"/>
<dbReference type="PANTHER" id="PTHR13239:SF4">
    <property type="entry name" value="AT25231P"/>
    <property type="match status" value="1"/>
</dbReference>
<dbReference type="WBParaSite" id="PSU_v2.g8597.t1">
    <property type="protein sequence ID" value="PSU_v2.g8597.t1"/>
    <property type="gene ID" value="PSU_v2.g8597"/>
</dbReference>
<dbReference type="GO" id="GO:0005829">
    <property type="term" value="C:cytosol"/>
    <property type="evidence" value="ECO:0007669"/>
    <property type="project" value="TreeGrafter"/>
</dbReference>
<dbReference type="Proteomes" id="UP000887577">
    <property type="component" value="Unplaced"/>
</dbReference>
<dbReference type="Pfam" id="PF07923">
    <property type="entry name" value="N1221"/>
    <property type="match status" value="1"/>
</dbReference>
<sequence>MSDIDFNYADEDSYETELAELYSYSEMEDWAIGLESFHKYTYNRNLPQQFKSMEVNEKKRFIADVIEMLESTESSIRLEAARLVLYLLQGAFGDFRTTDEEENEVNIDELNFQQDKGTGGYEHDCLLNGAINAYFCYQQGLYPVSC</sequence>
<evidence type="ECO:0000313" key="2">
    <source>
        <dbReference type="Proteomes" id="UP000887577"/>
    </source>
</evidence>
<accession>A0A914Z9X9</accession>
<dbReference type="PANTHER" id="PTHR13239">
    <property type="entry name" value="PROTEIN REQUIRED FOR HYPHAL ANASTOMOSIS HAM-2"/>
    <property type="match status" value="1"/>
</dbReference>
<protein>
    <submittedName>
        <fullName evidence="3">Far11/STRP N-terminal domain-containing protein</fullName>
    </submittedName>
</protein>
<name>A0A914Z9X9_9BILA</name>
<feature type="domain" description="Far11/STRP N-terminal" evidence="1">
    <location>
        <begin position="3"/>
        <end position="100"/>
    </location>
</feature>
<reference evidence="3" key="1">
    <citation type="submission" date="2022-11" db="UniProtKB">
        <authorList>
            <consortium name="WormBaseParasite"/>
        </authorList>
    </citation>
    <scope>IDENTIFICATION</scope>
</reference>
<dbReference type="GO" id="GO:0007010">
    <property type="term" value="P:cytoskeleton organization"/>
    <property type="evidence" value="ECO:0007669"/>
    <property type="project" value="TreeGrafter"/>
</dbReference>
<evidence type="ECO:0000313" key="3">
    <source>
        <dbReference type="WBParaSite" id="PSU_v2.g8597.t1"/>
    </source>
</evidence>
<organism evidence="2 3">
    <name type="scientific">Panagrolaimus superbus</name>
    <dbReference type="NCBI Taxonomy" id="310955"/>
    <lineage>
        <taxon>Eukaryota</taxon>
        <taxon>Metazoa</taxon>
        <taxon>Ecdysozoa</taxon>
        <taxon>Nematoda</taxon>
        <taxon>Chromadorea</taxon>
        <taxon>Rhabditida</taxon>
        <taxon>Tylenchina</taxon>
        <taxon>Panagrolaimomorpha</taxon>
        <taxon>Panagrolaimoidea</taxon>
        <taxon>Panagrolaimidae</taxon>
        <taxon>Panagrolaimus</taxon>
    </lineage>
</organism>
<evidence type="ECO:0000259" key="1">
    <source>
        <dbReference type="Pfam" id="PF07923"/>
    </source>
</evidence>
<keyword evidence="2" id="KW-1185">Reference proteome</keyword>
<dbReference type="InterPro" id="IPR012486">
    <property type="entry name" value="Far11/STRP_N"/>
</dbReference>
<dbReference type="InterPro" id="IPR040185">
    <property type="entry name" value="Far11/STRP"/>
</dbReference>
<proteinExistence type="predicted"/>